<accession>A0A9D1YAP7</accession>
<dbReference type="EMBL" id="DXDX01000202">
    <property type="protein sequence ID" value="HIY22447.1"/>
    <property type="molecule type" value="Genomic_DNA"/>
</dbReference>
<dbReference type="Proteomes" id="UP000823868">
    <property type="component" value="Unassembled WGS sequence"/>
</dbReference>
<dbReference type="Gene3D" id="3.40.50.300">
    <property type="entry name" value="P-loop containing nucleotide triphosphate hydrolases"/>
    <property type="match status" value="1"/>
</dbReference>
<evidence type="ECO:0000313" key="3">
    <source>
        <dbReference type="Proteomes" id="UP000823868"/>
    </source>
</evidence>
<dbReference type="PANTHER" id="PTHR11669">
    <property type="entry name" value="REPLICATION FACTOR C / DNA POLYMERASE III GAMMA-TAU SUBUNIT"/>
    <property type="match status" value="1"/>
</dbReference>
<reference evidence="2" key="2">
    <citation type="submission" date="2021-04" db="EMBL/GenBank/DDBJ databases">
        <authorList>
            <person name="Gilroy R."/>
        </authorList>
    </citation>
    <scope>NUCLEOTIDE SEQUENCE</scope>
    <source>
        <strain evidence="2">ChiBcec16_6824</strain>
    </source>
</reference>
<sequence>MDLHALAGNAPLKRQLELETQRRGLGHAYILAGPPGSGKHTLARLLSAALVCSAQTGPLPCGHCSGCRKVQGGIHPDVVRVWDGERDINVAQIRALRADAYIRPNEAARKVYLLEEAQNLNPSAQNALLKLLEEGPPYAAFLFLTENAAALLPTVRSRCEVLTLSPITLAEAEEYLLARYPDQDPQQVRQAARRCEGLLGYAVAELEHTGGGDSLQRETALSLMDALAQGDELVLFERCAALETDKKTWDRDALATLMDECALLCRDALVCACGVDDDLDSQRQAEAHRLAASLSRPALMEAVALFQRLRGACGFYIGGGHLAGWLCAALSSLPAGRGTLQPTQ</sequence>
<organism evidence="2 3">
    <name type="scientific">Candidatus Flavonifractor merdigallinarum</name>
    <dbReference type="NCBI Taxonomy" id="2838589"/>
    <lineage>
        <taxon>Bacteria</taxon>
        <taxon>Bacillati</taxon>
        <taxon>Bacillota</taxon>
        <taxon>Clostridia</taxon>
        <taxon>Eubacteriales</taxon>
        <taxon>Oscillospiraceae</taxon>
        <taxon>Flavonifractor</taxon>
    </lineage>
</organism>
<dbReference type="SMART" id="SM00382">
    <property type="entry name" value="AAA"/>
    <property type="match status" value="1"/>
</dbReference>
<dbReference type="Pfam" id="PF13177">
    <property type="entry name" value="DNA_pol3_delta2"/>
    <property type="match status" value="1"/>
</dbReference>
<dbReference type="AlphaFoldDB" id="A0A9D1YAP7"/>
<reference evidence="2" key="1">
    <citation type="journal article" date="2021" name="PeerJ">
        <title>Extensive microbial diversity within the chicken gut microbiome revealed by metagenomics and culture.</title>
        <authorList>
            <person name="Gilroy R."/>
            <person name="Ravi A."/>
            <person name="Getino M."/>
            <person name="Pursley I."/>
            <person name="Horton D.L."/>
            <person name="Alikhan N.F."/>
            <person name="Baker D."/>
            <person name="Gharbi K."/>
            <person name="Hall N."/>
            <person name="Watson M."/>
            <person name="Adriaenssens E.M."/>
            <person name="Foster-Nyarko E."/>
            <person name="Jarju S."/>
            <person name="Secka A."/>
            <person name="Antonio M."/>
            <person name="Oren A."/>
            <person name="Chaudhuri R.R."/>
            <person name="La Ragione R."/>
            <person name="Hildebrand F."/>
            <person name="Pallen M.J."/>
        </authorList>
    </citation>
    <scope>NUCLEOTIDE SEQUENCE</scope>
    <source>
        <strain evidence="2">ChiBcec16_6824</strain>
    </source>
</reference>
<feature type="domain" description="AAA+ ATPase" evidence="1">
    <location>
        <begin position="25"/>
        <end position="165"/>
    </location>
</feature>
<proteinExistence type="predicted"/>
<gene>
    <name evidence="2" type="ORF">H9841_11185</name>
</gene>
<dbReference type="GO" id="GO:0006261">
    <property type="term" value="P:DNA-templated DNA replication"/>
    <property type="evidence" value="ECO:0007669"/>
    <property type="project" value="TreeGrafter"/>
</dbReference>
<comment type="caution">
    <text evidence="2">The sequence shown here is derived from an EMBL/GenBank/DDBJ whole genome shotgun (WGS) entry which is preliminary data.</text>
</comment>
<dbReference type="CDD" id="cd00009">
    <property type="entry name" value="AAA"/>
    <property type="match status" value="1"/>
</dbReference>
<dbReference type="InterPro" id="IPR050238">
    <property type="entry name" value="DNA_Rep/Repair_Clamp_Loader"/>
</dbReference>
<dbReference type="PANTHER" id="PTHR11669:SF8">
    <property type="entry name" value="DNA POLYMERASE III SUBUNIT DELTA"/>
    <property type="match status" value="1"/>
</dbReference>
<dbReference type="InterPro" id="IPR027417">
    <property type="entry name" value="P-loop_NTPase"/>
</dbReference>
<dbReference type="SUPFAM" id="SSF52540">
    <property type="entry name" value="P-loop containing nucleoside triphosphate hydrolases"/>
    <property type="match status" value="1"/>
</dbReference>
<dbReference type="InterPro" id="IPR003593">
    <property type="entry name" value="AAA+_ATPase"/>
</dbReference>
<evidence type="ECO:0000259" key="1">
    <source>
        <dbReference type="SMART" id="SM00382"/>
    </source>
</evidence>
<evidence type="ECO:0000313" key="2">
    <source>
        <dbReference type="EMBL" id="HIY22447.1"/>
    </source>
</evidence>
<protein>
    <submittedName>
        <fullName evidence="2">AAA family ATPase</fullName>
    </submittedName>
</protein>
<name>A0A9D1YAP7_9FIRM</name>